<evidence type="ECO:0000313" key="1">
    <source>
        <dbReference type="EMBL" id="AEF56190.1"/>
    </source>
</evidence>
<dbReference type="STRING" id="491952.Mar181_3167"/>
<dbReference type="AlphaFoldDB" id="F6CSN2"/>
<accession>F6CSN2</accession>
<evidence type="ECO:0000313" key="2">
    <source>
        <dbReference type="Proteomes" id="UP000009230"/>
    </source>
</evidence>
<name>F6CSN2_MARPP</name>
<organism evidence="1 2">
    <name type="scientific">Marinomonas posidonica (strain CECT 7376 / NCIMB 14433 / IVIA-Po-181)</name>
    <dbReference type="NCBI Taxonomy" id="491952"/>
    <lineage>
        <taxon>Bacteria</taxon>
        <taxon>Pseudomonadati</taxon>
        <taxon>Pseudomonadota</taxon>
        <taxon>Gammaproteobacteria</taxon>
        <taxon>Oceanospirillales</taxon>
        <taxon>Oceanospirillaceae</taxon>
        <taxon>Marinomonas</taxon>
    </lineage>
</organism>
<dbReference type="RefSeq" id="WP_013797660.1">
    <property type="nucleotide sequence ID" value="NC_015559.1"/>
</dbReference>
<dbReference type="Proteomes" id="UP000009230">
    <property type="component" value="Chromosome"/>
</dbReference>
<dbReference type="EMBL" id="CP002771">
    <property type="protein sequence ID" value="AEF56190.1"/>
    <property type="molecule type" value="Genomic_DNA"/>
</dbReference>
<keyword evidence="2" id="KW-1185">Reference proteome</keyword>
<dbReference type="HOGENOM" id="CLU_096062_0_0_6"/>
<dbReference type="eggNOG" id="ENOG50330GY">
    <property type="taxonomic scope" value="Bacteria"/>
</dbReference>
<dbReference type="KEGG" id="mpc:Mar181_3167"/>
<proteinExistence type="predicted"/>
<sequence length="237" mass="26962">MMLMYSLRFVLSIVMLFFNSLLFADTTSSAIGQAFSLETGDLLYTEKHIKLDKAQHQVIYSEPDGTVFARKQIDFSNSLIRPSFQQLNERNGESIDVQQIGDGFLVRYQKQSGSEEKSDIIRDNANMVIDAGFDAFVRQYWQPLMSGKAMDIEYLVPSKRTTFSFRFQQADCLADTLSSAVCFTLAPVSWLVKMAVDPIVVTYDSTTLRLMRFTGRANISNTAGKYQSVDIHYQYHD</sequence>
<reference evidence="1 2" key="1">
    <citation type="journal article" date="2012" name="Stand. Genomic Sci.">
        <title>Complete genome sequence of Marinomonas posidonica type strain (IVIA-Po-181(T)).</title>
        <authorList>
            <person name="Lucas-Elio P."/>
            <person name="Goodwin L."/>
            <person name="Woyke T."/>
            <person name="Pitluck S."/>
            <person name="Nolan M."/>
            <person name="Kyrpides N.C."/>
            <person name="Detter J.C."/>
            <person name="Copeland A."/>
            <person name="Lu M."/>
            <person name="Bruce D."/>
            <person name="Detter C."/>
            <person name="Tapia R."/>
            <person name="Han S."/>
            <person name="Land M.L."/>
            <person name="Ivanova N."/>
            <person name="Mikhailova N."/>
            <person name="Johnston A.W."/>
            <person name="Sanchez-Amat A."/>
        </authorList>
    </citation>
    <scope>NUCLEOTIDE SEQUENCE [LARGE SCALE GENOMIC DNA]</scope>
    <source>
        <strain evidence="2">CECT 7376 / NCIMB 14433 / IVIA-Po-181</strain>
    </source>
</reference>
<gene>
    <name evidence="1" type="ordered locus">Mar181_3167</name>
</gene>
<dbReference type="OrthoDB" id="1491713at2"/>
<protein>
    <submittedName>
        <fullName evidence="1">Uncharacterized protein</fullName>
    </submittedName>
</protein>